<reference evidence="1 2" key="1">
    <citation type="submission" date="2024-02" db="EMBL/GenBank/DDBJ databases">
        <authorList>
            <person name="Vignale AGUSTIN F."/>
            <person name="Sosa J E."/>
            <person name="Modenutti C."/>
        </authorList>
    </citation>
    <scope>NUCLEOTIDE SEQUENCE [LARGE SCALE GENOMIC DNA]</scope>
</reference>
<dbReference type="Proteomes" id="UP001642360">
    <property type="component" value="Unassembled WGS sequence"/>
</dbReference>
<evidence type="ECO:0000313" key="1">
    <source>
        <dbReference type="EMBL" id="CAK9161175.1"/>
    </source>
</evidence>
<proteinExistence type="predicted"/>
<organism evidence="1 2">
    <name type="scientific">Ilex paraguariensis</name>
    <name type="common">yerba mate</name>
    <dbReference type="NCBI Taxonomy" id="185542"/>
    <lineage>
        <taxon>Eukaryota</taxon>
        <taxon>Viridiplantae</taxon>
        <taxon>Streptophyta</taxon>
        <taxon>Embryophyta</taxon>
        <taxon>Tracheophyta</taxon>
        <taxon>Spermatophyta</taxon>
        <taxon>Magnoliopsida</taxon>
        <taxon>eudicotyledons</taxon>
        <taxon>Gunneridae</taxon>
        <taxon>Pentapetalae</taxon>
        <taxon>asterids</taxon>
        <taxon>campanulids</taxon>
        <taxon>Aquifoliales</taxon>
        <taxon>Aquifoliaceae</taxon>
        <taxon>Ilex</taxon>
    </lineage>
</organism>
<sequence length="108" mass="12002">MLKKRIVKGDEEKGSGQNVEVNLQKEVNIQNGVDHVVTNIADKGKGIVQIMPGGNQKQVFKRKEVVHKPEIGNRFSALALDEQSHVVESGEHLIEPAVRIGEKIVRMK</sequence>
<keyword evidence="2" id="KW-1185">Reference proteome</keyword>
<dbReference type="EMBL" id="CAUOFW020003636">
    <property type="protein sequence ID" value="CAK9161175.1"/>
    <property type="molecule type" value="Genomic_DNA"/>
</dbReference>
<protein>
    <submittedName>
        <fullName evidence="1">Uncharacterized protein</fullName>
    </submittedName>
</protein>
<name>A0ABC8SZC5_9AQUA</name>
<comment type="caution">
    <text evidence="1">The sequence shown here is derived from an EMBL/GenBank/DDBJ whole genome shotgun (WGS) entry which is preliminary data.</text>
</comment>
<accession>A0ABC8SZC5</accession>
<gene>
    <name evidence="1" type="ORF">ILEXP_LOCUS29964</name>
</gene>
<evidence type="ECO:0000313" key="2">
    <source>
        <dbReference type="Proteomes" id="UP001642360"/>
    </source>
</evidence>
<dbReference type="AlphaFoldDB" id="A0ABC8SZC5"/>